<keyword evidence="6" id="KW-1133">Transmembrane helix</keyword>
<reference evidence="10" key="2">
    <citation type="submission" date="2025-08" db="UniProtKB">
        <authorList>
            <consortium name="RefSeq"/>
        </authorList>
    </citation>
    <scope>IDENTIFICATION</scope>
</reference>
<protein>
    <submittedName>
        <fullName evidence="10">Ervatamin-B</fullName>
    </submittedName>
</protein>
<feature type="domain" description="Peptidase C1A papain C-terminal" evidence="7">
    <location>
        <begin position="100"/>
        <end position="342"/>
    </location>
</feature>
<organism evidence="9 10">
    <name type="scientific">Gossypium hirsutum</name>
    <name type="common">Upland cotton</name>
    <name type="synonym">Gossypium mexicanum</name>
    <dbReference type="NCBI Taxonomy" id="3635"/>
    <lineage>
        <taxon>Eukaryota</taxon>
        <taxon>Viridiplantae</taxon>
        <taxon>Streptophyta</taxon>
        <taxon>Embryophyta</taxon>
        <taxon>Tracheophyta</taxon>
        <taxon>Spermatophyta</taxon>
        <taxon>Magnoliopsida</taxon>
        <taxon>eudicotyledons</taxon>
        <taxon>Gunneridae</taxon>
        <taxon>Pentapetalae</taxon>
        <taxon>rosids</taxon>
        <taxon>malvids</taxon>
        <taxon>Malvales</taxon>
        <taxon>Malvaceae</taxon>
        <taxon>Malvoideae</taxon>
        <taxon>Gossypium</taxon>
    </lineage>
</organism>
<evidence type="ECO:0000256" key="6">
    <source>
        <dbReference type="SAM" id="Phobius"/>
    </source>
</evidence>
<dbReference type="GO" id="GO:0051603">
    <property type="term" value="P:proteolysis involved in protein catabolic process"/>
    <property type="evidence" value="ECO:0000318"/>
    <property type="project" value="GO_Central"/>
</dbReference>
<dbReference type="InterPro" id="IPR025661">
    <property type="entry name" value="Pept_asp_AS"/>
</dbReference>
<dbReference type="InterPro" id="IPR038765">
    <property type="entry name" value="Papain-like_cys_pep_sf"/>
</dbReference>
<feature type="transmembrane region" description="Helical" evidence="6">
    <location>
        <begin position="141"/>
        <end position="162"/>
    </location>
</feature>
<dbReference type="SMART" id="SM00645">
    <property type="entry name" value="Pept_C1"/>
    <property type="match status" value="1"/>
</dbReference>
<dbReference type="STRING" id="3635.A0A1U8J7F7"/>
<reference evidence="9" key="1">
    <citation type="journal article" date="2020" name="Nat. Genet.">
        <title>Genomic diversifications of five Gossypium allopolyploid species and their impact on cotton improvement.</title>
        <authorList>
            <person name="Chen Z.J."/>
            <person name="Sreedasyam A."/>
            <person name="Ando A."/>
            <person name="Song Q."/>
            <person name="De Santiago L.M."/>
            <person name="Hulse-Kemp A.M."/>
            <person name="Ding M."/>
            <person name="Ye W."/>
            <person name="Kirkbride R.C."/>
            <person name="Jenkins J."/>
            <person name="Plott C."/>
            <person name="Lovell J."/>
            <person name="Lin Y.M."/>
            <person name="Vaughn R."/>
            <person name="Liu B."/>
            <person name="Simpson S."/>
            <person name="Scheffler B.E."/>
            <person name="Wen L."/>
            <person name="Saski C.A."/>
            <person name="Grover C.E."/>
            <person name="Hu G."/>
            <person name="Conover J.L."/>
            <person name="Carlson J.W."/>
            <person name="Shu S."/>
            <person name="Boston L.B."/>
            <person name="Williams M."/>
            <person name="Peterson D.G."/>
            <person name="McGee K."/>
            <person name="Jones D.C."/>
            <person name="Wendel J.F."/>
            <person name="Stelly D.M."/>
            <person name="Grimwood J."/>
            <person name="Schmutz J."/>
        </authorList>
    </citation>
    <scope>NUCLEOTIDE SEQUENCE [LARGE SCALE GENOMIC DNA]</scope>
    <source>
        <strain evidence="9">cv. TM-1</strain>
    </source>
</reference>
<dbReference type="GO" id="GO:0005615">
    <property type="term" value="C:extracellular space"/>
    <property type="evidence" value="ECO:0000318"/>
    <property type="project" value="GO_Central"/>
</dbReference>
<dbReference type="Pfam" id="PF08246">
    <property type="entry name" value="Inhibitor_I29"/>
    <property type="match status" value="1"/>
</dbReference>
<dbReference type="GO" id="GO:0005764">
    <property type="term" value="C:lysosome"/>
    <property type="evidence" value="ECO:0000318"/>
    <property type="project" value="GO_Central"/>
</dbReference>
<dbReference type="GeneID" id="107902987"/>
<dbReference type="InterPro" id="IPR000668">
    <property type="entry name" value="Peptidase_C1A_C"/>
</dbReference>
<evidence type="ECO:0000313" key="9">
    <source>
        <dbReference type="Proteomes" id="UP000818029"/>
    </source>
</evidence>
<dbReference type="PaxDb" id="3635-A0A1U8J7F7"/>
<feature type="domain" description="Cathepsin propeptide inhibitor" evidence="8">
    <location>
        <begin position="14"/>
        <end position="71"/>
    </location>
</feature>
<dbReference type="SUPFAM" id="SSF54001">
    <property type="entry name" value="Cysteine proteinases"/>
    <property type="match status" value="1"/>
</dbReference>
<name>A0A1U8J7F7_GOSHI</name>
<dbReference type="InterPro" id="IPR013128">
    <property type="entry name" value="Peptidase_C1A"/>
</dbReference>
<evidence type="ECO:0000259" key="7">
    <source>
        <dbReference type="SMART" id="SM00645"/>
    </source>
</evidence>
<keyword evidence="6" id="KW-0812">Transmembrane</keyword>
<dbReference type="RefSeq" id="XP_016684558.2">
    <property type="nucleotide sequence ID" value="XM_016829069.2"/>
</dbReference>
<sequence length="343" mass="38363">MSRTIHETFIVDKHEQWMVDYNRKYESKLEKEKRLNIFKENLEYIESFNNGGNRSFKLSLNEFADMTQDESIAAHTGYKMQGNPTLSESTSFMYENVSDVPTNLDWRAQGVVTPVKFQGQCAKKHSFIFFSNCFILNKGLLLVYFAGCCWAFSAVAAIEGIVQIKTGSLMSLSEQQLLDCSTDGGNRGCDGGQMVNAFEYVIRNQGITTEESYPYQETQETCDTEKQINKVATINEYQMVPENDEEALLKVVASQPVSVAIEGHGQDFRFYSGGVFTGDCGNALSHAVTVVGYGTSEEGLNYWLVKNSWGETWGENGYIRIQRDANTPGGLCGIAMKASYPVM</sequence>
<dbReference type="KEGG" id="ghi:107902987"/>
<proteinExistence type="inferred from homology"/>
<keyword evidence="3" id="KW-0378">Hydrolase</keyword>
<gene>
    <name evidence="10" type="primary">LOC107902987</name>
</gene>
<dbReference type="InterPro" id="IPR013201">
    <property type="entry name" value="Prot_inhib_I29"/>
</dbReference>
<dbReference type="PROSITE" id="PS00639">
    <property type="entry name" value="THIOL_PROTEASE_HIS"/>
    <property type="match status" value="1"/>
</dbReference>
<dbReference type="PRINTS" id="PR00705">
    <property type="entry name" value="PAPAIN"/>
</dbReference>
<dbReference type="Proteomes" id="UP000818029">
    <property type="component" value="Chromosome D05"/>
</dbReference>
<comment type="similarity">
    <text evidence="1">Belongs to the peptidase C1 family.</text>
</comment>
<evidence type="ECO:0000256" key="2">
    <source>
        <dbReference type="ARBA" id="ARBA00022670"/>
    </source>
</evidence>
<keyword evidence="6" id="KW-0472">Membrane</keyword>
<dbReference type="Gene3D" id="3.90.70.10">
    <property type="entry name" value="Cysteine proteinases"/>
    <property type="match status" value="1"/>
</dbReference>
<dbReference type="GO" id="GO:0004197">
    <property type="term" value="F:cysteine-type endopeptidase activity"/>
    <property type="evidence" value="ECO:0000318"/>
    <property type="project" value="GO_Central"/>
</dbReference>
<evidence type="ECO:0000256" key="4">
    <source>
        <dbReference type="ARBA" id="ARBA00022807"/>
    </source>
</evidence>
<keyword evidence="4" id="KW-0788">Thiol protease</keyword>
<dbReference type="InterPro" id="IPR039417">
    <property type="entry name" value="Peptidase_C1A_papain-like"/>
</dbReference>
<dbReference type="SMART" id="SM00848">
    <property type="entry name" value="Inhibitor_I29"/>
    <property type="match status" value="1"/>
</dbReference>
<dbReference type="Pfam" id="PF00112">
    <property type="entry name" value="Peptidase_C1"/>
    <property type="match status" value="1"/>
</dbReference>
<evidence type="ECO:0000256" key="3">
    <source>
        <dbReference type="ARBA" id="ARBA00022801"/>
    </source>
</evidence>
<keyword evidence="9" id="KW-1185">Reference proteome</keyword>
<evidence type="ECO:0000313" key="10">
    <source>
        <dbReference type="RefSeq" id="XP_016684558.2"/>
    </source>
</evidence>
<evidence type="ECO:0000256" key="1">
    <source>
        <dbReference type="ARBA" id="ARBA00008455"/>
    </source>
</evidence>
<evidence type="ECO:0000256" key="5">
    <source>
        <dbReference type="ARBA" id="ARBA00023157"/>
    </source>
</evidence>
<dbReference type="AlphaFoldDB" id="A0A1U8J7F7"/>
<dbReference type="PANTHER" id="PTHR12411">
    <property type="entry name" value="CYSTEINE PROTEASE FAMILY C1-RELATED"/>
    <property type="match status" value="1"/>
</dbReference>
<keyword evidence="2" id="KW-0645">Protease</keyword>
<keyword evidence="5" id="KW-1015">Disulfide bond</keyword>
<evidence type="ECO:0000259" key="8">
    <source>
        <dbReference type="SMART" id="SM00848"/>
    </source>
</evidence>
<accession>A0A1U8J7F7</accession>
<dbReference type="CDD" id="cd02248">
    <property type="entry name" value="Peptidase_C1A"/>
    <property type="match status" value="1"/>
</dbReference>
<dbReference type="InterPro" id="IPR025660">
    <property type="entry name" value="Pept_his_AS"/>
</dbReference>
<dbReference type="PROSITE" id="PS00640">
    <property type="entry name" value="THIOL_PROTEASE_ASN"/>
    <property type="match status" value="1"/>
</dbReference>